<dbReference type="PROSITE" id="PS00622">
    <property type="entry name" value="HTH_LUXR_1"/>
    <property type="match status" value="1"/>
</dbReference>
<dbReference type="GeneID" id="94364608"/>
<dbReference type="InterPro" id="IPR000792">
    <property type="entry name" value="Tscrpt_reg_LuxR_C"/>
</dbReference>
<dbReference type="InterPro" id="IPR036388">
    <property type="entry name" value="WH-like_DNA-bd_sf"/>
</dbReference>
<dbReference type="Pfam" id="PF00196">
    <property type="entry name" value="GerE"/>
    <property type="match status" value="1"/>
</dbReference>
<dbReference type="PRINTS" id="PR00038">
    <property type="entry name" value="HTHLUXR"/>
</dbReference>
<keyword evidence="3" id="KW-0804">Transcription</keyword>
<dbReference type="CDD" id="cd06170">
    <property type="entry name" value="LuxR_C_like"/>
    <property type="match status" value="1"/>
</dbReference>
<evidence type="ECO:0000259" key="4">
    <source>
        <dbReference type="PROSITE" id="PS50043"/>
    </source>
</evidence>
<evidence type="ECO:0000313" key="5">
    <source>
        <dbReference type="EMBL" id="PWE29470.1"/>
    </source>
</evidence>
<comment type="caution">
    <text evidence="5">The sequence shown here is derived from an EMBL/GenBank/DDBJ whole genome shotgun (WGS) entry which is preliminary data.</text>
</comment>
<evidence type="ECO:0000256" key="3">
    <source>
        <dbReference type="ARBA" id="ARBA00023163"/>
    </source>
</evidence>
<organism evidence="5 6">
    <name type="scientific">Pararhodobacter marinus</name>
    <dbReference type="NCBI Taxonomy" id="2184063"/>
    <lineage>
        <taxon>Bacteria</taxon>
        <taxon>Pseudomonadati</taxon>
        <taxon>Pseudomonadota</taxon>
        <taxon>Alphaproteobacteria</taxon>
        <taxon>Rhodobacterales</taxon>
        <taxon>Paracoccaceae</taxon>
        <taxon>Pararhodobacter</taxon>
    </lineage>
</organism>
<feature type="domain" description="HTH luxR-type" evidence="4">
    <location>
        <begin position="165"/>
        <end position="230"/>
    </location>
</feature>
<sequence>MSSTHRLTVACLDALGGAGFAPALEALAEATGARQLMVFEIGATGARCLMSRNYAAPGMAEILAAEYLNGWFRRDPLLPALRRLAPGRRRVLRVRPDTAGMAADYRRIFFDAPGLAGKTAVLCAGTGRRLIVNLYEAEDGAIDADLADLLALLVARHFEAAPVDRYAALSGLSARERDVCLGILAGQTADAIAHDMGLSAATVTTYRKRAYLKLGLTSRSALFALCRAGD</sequence>
<keyword evidence="6" id="KW-1185">Reference proteome</keyword>
<dbReference type="EMBL" id="QEYD01000004">
    <property type="protein sequence ID" value="PWE29470.1"/>
    <property type="molecule type" value="Genomic_DNA"/>
</dbReference>
<evidence type="ECO:0000256" key="1">
    <source>
        <dbReference type="ARBA" id="ARBA00023015"/>
    </source>
</evidence>
<dbReference type="RefSeq" id="WP_109532585.1">
    <property type="nucleotide sequence ID" value="NZ_QEYD01000004.1"/>
</dbReference>
<protein>
    <recommendedName>
        <fullName evidence="4">HTH luxR-type domain-containing protein</fullName>
    </recommendedName>
</protein>
<gene>
    <name evidence="5" type="ORF">C4N9_06890</name>
</gene>
<dbReference type="PANTHER" id="PTHR44688:SF16">
    <property type="entry name" value="DNA-BINDING TRANSCRIPTIONAL ACTIVATOR DEVR_DOSR"/>
    <property type="match status" value="1"/>
</dbReference>
<evidence type="ECO:0000256" key="2">
    <source>
        <dbReference type="ARBA" id="ARBA00023125"/>
    </source>
</evidence>
<dbReference type="InterPro" id="IPR016032">
    <property type="entry name" value="Sig_transdc_resp-reg_C-effctor"/>
</dbReference>
<proteinExistence type="predicted"/>
<dbReference type="SMART" id="SM00421">
    <property type="entry name" value="HTH_LUXR"/>
    <property type="match status" value="1"/>
</dbReference>
<keyword evidence="1" id="KW-0805">Transcription regulation</keyword>
<dbReference type="SUPFAM" id="SSF46894">
    <property type="entry name" value="C-terminal effector domain of the bipartite response regulators"/>
    <property type="match status" value="1"/>
</dbReference>
<dbReference type="Proteomes" id="UP000244940">
    <property type="component" value="Unassembled WGS sequence"/>
</dbReference>
<dbReference type="PANTHER" id="PTHR44688">
    <property type="entry name" value="DNA-BINDING TRANSCRIPTIONAL ACTIVATOR DEVR_DOSR"/>
    <property type="match status" value="1"/>
</dbReference>
<evidence type="ECO:0000313" key="6">
    <source>
        <dbReference type="Proteomes" id="UP000244940"/>
    </source>
</evidence>
<keyword evidence="2" id="KW-0238">DNA-binding</keyword>
<dbReference type="GO" id="GO:0003677">
    <property type="term" value="F:DNA binding"/>
    <property type="evidence" value="ECO:0007669"/>
    <property type="project" value="UniProtKB-KW"/>
</dbReference>
<dbReference type="PROSITE" id="PS50043">
    <property type="entry name" value="HTH_LUXR_2"/>
    <property type="match status" value="1"/>
</dbReference>
<reference evidence="5 6" key="1">
    <citation type="submission" date="2018-05" db="EMBL/GenBank/DDBJ databases">
        <title>Pararhodobacter marina sp. nov., isolated from deep-sea water of the Indian Ocean.</title>
        <authorList>
            <person name="Lai Q.Sr."/>
            <person name="Liu X."/>
            <person name="Shao Z."/>
        </authorList>
    </citation>
    <scope>NUCLEOTIDE SEQUENCE [LARGE SCALE GENOMIC DNA]</scope>
    <source>
        <strain evidence="5 6">CIC4N-9</strain>
    </source>
</reference>
<dbReference type="AlphaFoldDB" id="A0A2U2CC86"/>
<accession>A0A2U2CC86</accession>
<dbReference type="GO" id="GO:0006355">
    <property type="term" value="P:regulation of DNA-templated transcription"/>
    <property type="evidence" value="ECO:0007669"/>
    <property type="project" value="InterPro"/>
</dbReference>
<name>A0A2U2CC86_9RHOB</name>
<dbReference type="Gene3D" id="1.10.10.10">
    <property type="entry name" value="Winged helix-like DNA-binding domain superfamily/Winged helix DNA-binding domain"/>
    <property type="match status" value="1"/>
</dbReference>